<keyword evidence="2" id="KW-1185">Reference proteome</keyword>
<accession>A0ACC3MUX3</accession>
<protein>
    <submittedName>
        <fullName evidence="1">Uncharacterized protein</fullName>
    </submittedName>
</protein>
<evidence type="ECO:0000313" key="2">
    <source>
        <dbReference type="Proteomes" id="UP001281147"/>
    </source>
</evidence>
<proteinExistence type="predicted"/>
<evidence type="ECO:0000313" key="1">
    <source>
        <dbReference type="EMBL" id="KAK3704191.1"/>
    </source>
</evidence>
<gene>
    <name evidence="1" type="ORF">LTR37_014031</name>
</gene>
<dbReference type="EMBL" id="JAUTXU010000142">
    <property type="protein sequence ID" value="KAK3704191.1"/>
    <property type="molecule type" value="Genomic_DNA"/>
</dbReference>
<dbReference type="Proteomes" id="UP001281147">
    <property type="component" value="Unassembled WGS sequence"/>
</dbReference>
<reference evidence="1" key="1">
    <citation type="submission" date="2023-07" db="EMBL/GenBank/DDBJ databases">
        <title>Black Yeasts Isolated from many extreme environments.</title>
        <authorList>
            <person name="Coleine C."/>
            <person name="Stajich J.E."/>
            <person name="Selbmann L."/>
        </authorList>
    </citation>
    <scope>NUCLEOTIDE SEQUENCE</scope>
    <source>
        <strain evidence="1">CCFEE 5714</strain>
    </source>
</reference>
<sequence>MDRTPSYRPPERLFNHQSQASSPATYPQPFPPSASQPPLQIPHSDPFQTNRDPFFPGSQNRRGSFGLQTRAWPPTQGNGLTNGHHQSTPPPQQSQPLPPPPPTNGVAQMPPPYDTSRRRSISGPGSPPQHAHGPLESHPPPPPFQSRQMPPPSPPQPPSGHSLIGSAPRGPPTATPFAGVRDLASFSSYRPTSGMSISSILGGSEDRIPHTSPNAPPEALPTPKTMPPPSPGRVRASSMREGSARGFRDVSPPRNIFGEPRPMSAAFGHDRTASESRKDGIFGSPQFQHGFRAFQPAQHEQRPGPNGHATPGRPNSQPVDSVPPRSIEDIIRRDAPPEGRFTTFRHFAEPQMPASRSETTLRPEGAPFANGHGPTSQPAERGMFSSPHIDRERIQPGPMRFQPGTFGTPMREEQTGLFRPTYQPGAESARESVEMRQFHELRREPPRSTPPAPENGAFEKARGGFMDRPMTFEEHQRMEAMQREQHRKESDGSTHRALLNISPELNRKGRNSPLPQAVQGAQPRHIGPGGDNPGIKMEFGRMFSGLGSGVGTATPTAAQSMNGMATPSRLSPARHVDGGDLVRTAVAEIEEDRGHRKTSARGGKKNGRRILEEDGRANGSGRETPDQQRGAKRAKTNHAHHHHHHVHPHHHHHHHHEQMDNGPSPFNMLRFPSNPLSQSNLVTTPSHHHHHHHGAHAHPGHHHHHPPRAVAAPRKPIISVMSRRLVEECAKKPRKHLGSQLYTTEISMSPAADIPLDAKVKFSHKMKPIPFLEGKENCTYTVRIPRRSFAAGHKEGEADASHFQEICKRRQLWGTDVYTDDSNVVAAAVHSGWLKGDFGEYNAALRDLCDNESEQDEPPEEDEATTTPDTLAIRPRKPVKVPPDLDAHITLLILPPLEAYVSTNQHHIWSREWKKGHDGMSFMIHRIEFVDEGATTRNLGRGALARKQRIAVEEARRREAAAGLVMFANGGCGGVRVGA</sequence>
<name>A0ACC3MUX3_9PEZI</name>
<comment type="caution">
    <text evidence="1">The sequence shown here is derived from an EMBL/GenBank/DDBJ whole genome shotgun (WGS) entry which is preliminary data.</text>
</comment>
<organism evidence="1 2">
    <name type="scientific">Vermiconidia calcicola</name>
    <dbReference type="NCBI Taxonomy" id="1690605"/>
    <lineage>
        <taxon>Eukaryota</taxon>
        <taxon>Fungi</taxon>
        <taxon>Dikarya</taxon>
        <taxon>Ascomycota</taxon>
        <taxon>Pezizomycotina</taxon>
        <taxon>Dothideomycetes</taxon>
        <taxon>Dothideomycetidae</taxon>
        <taxon>Mycosphaerellales</taxon>
        <taxon>Extremaceae</taxon>
        <taxon>Vermiconidia</taxon>
    </lineage>
</organism>